<organism evidence="2">
    <name type="scientific">Zea mays</name>
    <name type="common">Maize</name>
    <dbReference type="NCBI Taxonomy" id="4577"/>
    <lineage>
        <taxon>Eukaryota</taxon>
        <taxon>Viridiplantae</taxon>
        <taxon>Streptophyta</taxon>
        <taxon>Embryophyta</taxon>
        <taxon>Tracheophyta</taxon>
        <taxon>Spermatophyta</taxon>
        <taxon>Magnoliopsida</taxon>
        <taxon>Liliopsida</taxon>
        <taxon>Poales</taxon>
        <taxon>Poaceae</taxon>
        <taxon>PACMAD clade</taxon>
        <taxon>Panicoideae</taxon>
        <taxon>Andropogonodae</taxon>
        <taxon>Andropogoneae</taxon>
        <taxon>Tripsacinae</taxon>
        <taxon>Zea</taxon>
    </lineage>
</organism>
<evidence type="ECO:0000313" key="2">
    <source>
        <dbReference type="EMBL" id="ACR34969.1"/>
    </source>
</evidence>
<sequence>MKRRTRSQTTRSRAQGHNGRENPGMKKTIPCAISHPAHKTNIFITMPAMRAHPTWQRPSRCHISLLFHVSFSPLLSRTLPCLQLGTDRRDQHLSDLIIIEISSNNYQYKEISSSRGAERRSSNPATL</sequence>
<proteinExistence type="evidence at transcript level"/>
<name>C4J1B9_MAIZE</name>
<dbReference type="HOGENOM" id="CLU_1973725_0_0_1"/>
<evidence type="ECO:0000256" key="1">
    <source>
        <dbReference type="SAM" id="MobiDB-lite"/>
    </source>
</evidence>
<reference evidence="2" key="2">
    <citation type="submission" date="2012-06" db="EMBL/GenBank/DDBJ databases">
        <authorList>
            <person name="Yu Y."/>
            <person name="Currie J."/>
            <person name="Lomeli R."/>
            <person name="Angelova A."/>
            <person name="Collura K."/>
            <person name="Wissotski M."/>
            <person name="Campos D."/>
            <person name="Kudrna D."/>
            <person name="Golser W."/>
            <person name="Ashely E."/>
            <person name="Descour A."/>
            <person name="Fernandes J."/>
            <person name="Soderlund C."/>
            <person name="Walbot V."/>
        </authorList>
    </citation>
    <scope>NUCLEOTIDE SEQUENCE</scope>
    <source>
        <strain evidence="2">B73</strain>
    </source>
</reference>
<protein>
    <submittedName>
        <fullName evidence="2">Uncharacterized protein</fullName>
    </submittedName>
</protein>
<reference evidence="2" key="1">
    <citation type="journal article" date="2009" name="PLoS Genet.">
        <title>Sequencing, mapping, and analysis of 27,455 maize full-length cDNAs.</title>
        <authorList>
            <person name="Soderlund C."/>
            <person name="Descour A."/>
            <person name="Kudrna D."/>
            <person name="Bomhoff M."/>
            <person name="Boyd L."/>
            <person name="Currie J."/>
            <person name="Angelova A."/>
            <person name="Collura K."/>
            <person name="Wissotski M."/>
            <person name="Ashley E."/>
            <person name="Morrow D."/>
            <person name="Fernandes J."/>
            <person name="Walbot V."/>
            <person name="Yu Y."/>
        </authorList>
    </citation>
    <scope>NUCLEOTIDE SEQUENCE</scope>
    <source>
        <strain evidence="2">B73</strain>
    </source>
</reference>
<accession>C4J1B9</accession>
<dbReference type="EMBL" id="BT084616">
    <property type="protein sequence ID" value="ACR34969.1"/>
    <property type="molecule type" value="mRNA"/>
</dbReference>
<dbReference type="AlphaFoldDB" id="C4J1B9"/>
<feature type="region of interest" description="Disordered" evidence="1">
    <location>
        <begin position="1"/>
        <end position="31"/>
    </location>
</feature>